<feature type="chain" id="PRO_5034126445" evidence="2">
    <location>
        <begin position="43"/>
        <end position="122"/>
    </location>
</feature>
<sequence length="122" mass="12014">MGFKGFAGFMGATGFAGFKKAAVVAGAALTLAVVGGQGPAQAQDRAQARTVAGKPTVTAPATAAVTAPVIVGGSFAAPVVDSIVERVCATPLPIRLPLCGEQGGGASKPVNGWQIETPKPKQ</sequence>
<organism evidence="3 4">
    <name type="scientific">Streptomyces stelliscabiei</name>
    <dbReference type="NCBI Taxonomy" id="146820"/>
    <lineage>
        <taxon>Bacteria</taxon>
        <taxon>Bacillati</taxon>
        <taxon>Actinomycetota</taxon>
        <taxon>Actinomycetes</taxon>
        <taxon>Kitasatosporales</taxon>
        <taxon>Streptomycetaceae</taxon>
        <taxon>Streptomyces</taxon>
    </lineage>
</organism>
<feature type="region of interest" description="Disordered" evidence="1">
    <location>
        <begin position="103"/>
        <end position="122"/>
    </location>
</feature>
<proteinExistence type="predicted"/>
<keyword evidence="4" id="KW-1185">Reference proteome</keyword>
<evidence type="ECO:0000256" key="2">
    <source>
        <dbReference type="SAM" id="SignalP"/>
    </source>
</evidence>
<name>A0A8I0P2F7_9ACTN</name>
<evidence type="ECO:0000256" key="1">
    <source>
        <dbReference type="SAM" id="MobiDB-lite"/>
    </source>
</evidence>
<evidence type="ECO:0000313" key="3">
    <source>
        <dbReference type="EMBL" id="MBE1598406.1"/>
    </source>
</evidence>
<evidence type="ECO:0000313" key="4">
    <source>
        <dbReference type="Proteomes" id="UP000629287"/>
    </source>
</evidence>
<dbReference type="AlphaFoldDB" id="A0A8I0P2F7"/>
<keyword evidence="2" id="KW-0732">Signal</keyword>
<accession>A0A8I0P2F7</accession>
<reference evidence="3 4" key="1">
    <citation type="submission" date="2020-10" db="EMBL/GenBank/DDBJ databases">
        <title>Sequencing the genomes of 1000 actinobacteria strains.</title>
        <authorList>
            <person name="Klenk H.-P."/>
        </authorList>
    </citation>
    <scope>NUCLEOTIDE SEQUENCE [LARGE SCALE GENOMIC DNA]</scope>
    <source>
        <strain evidence="3 4">DSM 41803</strain>
    </source>
</reference>
<dbReference type="EMBL" id="JADBGF010000001">
    <property type="protein sequence ID" value="MBE1598406.1"/>
    <property type="molecule type" value="Genomic_DNA"/>
</dbReference>
<comment type="caution">
    <text evidence="3">The sequence shown here is derived from an EMBL/GenBank/DDBJ whole genome shotgun (WGS) entry which is preliminary data.</text>
</comment>
<protein>
    <submittedName>
        <fullName evidence="3">Uncharacterized protein</fullName>
    </submittedName>
</protein>
<dbReference type="Proteomes" id="UP000629287">
    <property type="component" value="Unassembled WGS sequence"/>
</dbReference>
<dbReference type="RefSeq" id="WP_046916151.1">
    <property type="nucleotide sequence ID" value="NZ_JADBGF010000001.1"/>
</dbReference>
<feature type="signal peptide" evidence="2">
    <location>
        <begin position="1"/>
        <end position="42"/>
    </location>
</feature>
<gene>
    <name evidence="3" type="ORF">H4687_004535</name>
</gene>
<dbReference type="GeneID" id="86829091"/>
<dbReference type="OrthoDB" id="4337942at2"/>